<proteinExistence type="predicted"/>
<evidence type="ECO:0000256" key="1">
    <source>
        <dbReference type="ARBA" id="ARBA00001968"/>
    </source>
</evidence>
<dbReference type="Proteomes" id="UP001174136">
    <property type="component" value="Unassembled WGS sequence"/>
</dbReference>
<sequence length="143" mass="16321">MEVSRYPTSKQSGLALSMVQELSSIITVRGLHKAREYCYYQGEFNGVLLGDRGYPCKAYPEPATEAEGAFNHAHTKNRAQIKMFFGQLKSRFQCLKSLRGTPDRACDMTLCSLAQHCHHIRRESLPRMLLEEQWEDSPSGTHR</sequence>
<dbReference type="Pfam" id="PF13359">
    <property type="entry name" value="DDE_Tnp_4"/>
    <property type="match status" value="1"/>
</dbReference>
<evidence type="ECO:0000259" key="3">
    <source>
        <dbReference type="Pfam" id="PF13359"/>
    </source>
</evidence>
<accession>A0AA47NCM7</accession>
<evidence type="ECO:0000313" key="5">
    <source>
        <dbReference type="Proteomes" id="UP001174136"/>
    </source>
</evidence>
<reference evidence="4" key="1">
    <citation type="journal article" date="2023" name="Front. Mar. Sci.">
        <title>A new Merluccius polli reference genome to investigate the effects of global change in West African waters.</title>
        <authorList>
            <person name="Mateo J.L."/>
            <person name="Blanco-Fernandez C."/>
            <person name="Garcia-Vazquez E."/>
            <person name="Machado-Schiaffino G."/>
        </authorList>
    </citation>
    <scope>NUCLEOTIDE SEQUENCE</scope>
    <source>
        <strain evidence="4">C29</strain>
        <tissue evidence="4">Fin</tissue>
    </source>
</reference>
<dbReference type="EMBL" id="JAOPHQ010000010">
    <property type="protein sequence ID" value="KAK0156389.1"/>
    <property type="molecule type" value="Genomic_DNA"/>
</dbReference>
<dbReference type="GO" id="GO:0046872">
    <property type="term" value="F:metal ion binding"/>
    <property type="evidence" value="ECO:0007669"/>
    <property type="project" value="UniProtKB-KW"/>
</dbReference>
<dbReference type="AlphaFoldDB" id="A0AA47NCM7"/>
<comment type="cofactor">
    <cofactor evidence="1">
        <name>a divalent metal cation</name>
        <dbReference type="ChEBI" id="CHEBI:60240"/>
    </cofactor>
</comment>
<gene>
    <name evidence="4" type="ORF">N1851_000305</name>
</gene>
<feature type="domain" description="DDE Tnp4" evidence="3">
    <location>
        <begin position="44"/>
        <end position="111"/>
    </location>
</feature>
<organism evidence="4 5">
    <name type="scientific">Merluccius polli</name>
    <name type="common">Benguela hake</name>
    <name type="synonym">Merluccius cadenati</name>
    <dbReference type="NCBI Taxonomy" id="89951"/>
    <lineage>
        <taxon>Eukaryota</taxon>
        <taxon>Metazoa</taxon>
        <taxon>Chordata</taxon>
        <taxon>Craniata</taxon>
        <taxon>Vertebrata</taxon>
        <taxon>Euteleostomi</taxon>
        <taxon>Actinopterygii</taxon>
        <taxon>Neopterygii</taxon>
        <taxon>Teleostei</taxon>
        <taxon>Neoteleostei</taxon>
        <taxon>Acanthomorphata</taxon>
        <taxon>Zeiogadaria</taxon>
        <taxon>Gadariae</taxon>
        <taxon>Gadiformes</taxon>
        <taxon>Gadoidei</taxon>
        <taxon>Merlucciidae</taxon>
        <taxon>Merluccius</taxon>
    </lineage>
</organism>
<evidence type="ECO:0000313" key="4">
    <source>
        <dbReference type="EMBL" id="KAK0156389.1"/>
    </source>
</evidence>
<keyword evidence="5" id="KW-1185">Reference proteome</keyword>
<protein>
    <recommendedName>
        <fullName evidence="3">DDE Tnp4 domain-containing protein</fullName>
    </recommendedName>
</protein>
<comment type="caution">
    <text evidence="4">The sequence shown here is derived from an EMBL/GenBank/DDBJ whole genome shotgun (WGS) entry which is preliminary data.</text>
</comment>
<evidence type="ECO:0000256" key="2">
    <source>
        <dbReference type="ARBA" id="ARBA00022723"/>
    </source>
</evidence>
<keyword evidence="2" id="KW-0479">Metal-binding</keyword>
<name>A0AA47NCM7_MERPO</name>
<dbReference type="InterPro" id="IPR027806">
    <property type="entry name" value="HARBI1_dom"/>
</dbReference>